<proteinExistence type="inferred from homology"/>
<accession>A0ABS2R6R0</accession>
<dbReference type="InterPro" id="IPR010838">
    <property type="entry name" value="DUF1444"/>
</dbReference>
<sequence length="274" mass="31301">MKMNERKLKEELEARLSKEGRTITYDRKKELLRVENAENGKGIDISLPGIVAKWHERKEKAIDEVVYYAEEALGVMDREQVVAGSEKNIFPVIRSTSFPVESEDGNKFLTDEHTAETRVYYALDLGKTYRLIDDEFIQKEGLDPHEIREMARFNVRSLPTAMKKDEVAGNEFYFLNTNDGYDASRILNEKFLEETATNIKGEMAVAVPHQDVLIIADLRNETGYDVLAQMTMSFFTNGLVPITALSFIYEKGKLEPIFIMGKNRRVDNGKGNNT</sequence>
<comment type="similarity">
    <text evidence="1">Belongs to the UPF0354 family.</text>
</comment>
<comment type="caution">
    <text evidence="2">The sequence shown here is derived from an EMBL/GenBank/DDBJ whole genome shotgun (WGS) entry which is preliminary data.</text>
</comment>
<reference evidence="2 3" key="1">
    <citation type="submission" date="2021-01" db="EMBL/GenBank/DDBJ databases">
        <title>Genomic Encyclopedia of Type Strains, Phase IV (KMG-IV): sequencing the most valuable type-strain genomes for metagenomic binning, comparative biology and taxonomic classification.</title>
        <authorList>
            <person name="Goeker M."/>
        </authorList>
    </citation>
    <scope>NUCLEOTIDE SEQUENCE [LARGE SCALE GENOMIC DNA]</scope>
    <source>
        <strain evidence="2 3">DSM 105453</strain>
    </source>
</reference>
<dbReference type="EMBL" id="JAFBFH010000013">
    <property type="protein sequence ID" value="MBM7715289.1"/>
    <property type="molecule type" value="Genomic_DNA"/>
</dbReference>
<organism evidence="2 3">
    <name type="scientific">Siminovitchia thermophila</name>
    <dbReference type="NCBI Taxonomy" id="1245522"/>
    <lineage>
        <taxon>Bacteria</taxon>
        <taxon>Bacillati</taxon>
        <taxon>Bacillota</taxon>
        <taxon>Bacilli</taxon>
        <taxon>Bacillales</taxon>
        <taxon>Bacillaceae</taxon>
        <taxon>Siminovitchia</taxon>
    </lineage>
</organism>
<gene>
    <name evidence="2" type="ORF">JOC94_002276</name>
</gene>
<dbReference type="NCBIfam" id="NF010189">
    <property type="entry name" value="PRK13668.1"/>
    <property type="match status" value="1"/>
</dbReference>
<dbReference type="Proteomes" id="UP000823485">
    <property type="component" value="Unassembled WGS sequence"/>
</dbReference>
<dbReference type="PIRSF" id="PIRSF012562">
    <property type="entry name" value="UCP012562"/>
    <property type="match status" value="1"/>
</dbReference>
<evidence type="ECO:0000256" key="1">
    <source>
        <dbReference type="HAMAP-Rule" id="MF_01548"/>
    </source>
</evidence>
<evidence type="ECO:0000313" key="2">
    <source>
        <dbReference type="EMBL" id="MBM7715289.1"/>
    </source>
</evidence>
<keyword evidence="3" id="KW-1185">Reference proteome</keyword>
<evidence type="ECO:0000313" key="3">
    <source>
        <dbReference type="Proteomes" id="UP000823485"/>
    </source>
</evidence>
<protein>
    <recommendedName>
        <fullName evidence="1">UPF0354 protein JOC94_002276</fullName>
    </recommendedName>
</protein>
<dbReference type="Pfam" id="PF07285">
    <property type="entry name" value="DUF1444"/>
    <property type="match status" value="1"/>
</dbReference>
<name>A0ABS2R6R0_9BACI</name>
<dbReference type="HAMAP" id="MF_01548">
    <property type="entry name" value="UPF0354"/>
    <property type="match status" value="1"/>
</dbReference>